<dbReference type="Pfam" id="PF05738">
    <property type="entry name" value="Cna_B"/>
    <property type="match status" value="2"/>
</dbReference>
<feature type="domain" description="SpaA-like prealbumin fold" evidence="11">
    <location>
        <begin position="732"/>
        <end position="811"/>
    </location>
</feature>
<evidence type="ECO:0000256" key="2">
    <source>
        <dbReference type="ARBA" id="ARBA00007257"/>
    </source>
</evidence>
<evidence type="ECO:0000256" key="7">
    <source>
        <dbReference type="SAM" id="MobiDB-lite"/>
    </source>
</evidence>
<dbReference type="InterPro" id="IPR008454">
    <property type="entry name" value="Collagen-bd_Cna-like_B-typ_dom"/>
</dbReference>
<keyword evidence="8" id="KW-1133">Transmembrane helix</keyword>
<dbReference type="SUPFAM" id="SSF49478">
    <property type="entry name" value="Cna protein B-type domain"/>
    <property type="match status" value="4"/>
</dbReference>
<gene>
    <name evidence="13" type="ORF">ERX37_06260</name>
</gene>
<feature type="domain" description="CNA-B" evidence="10">
    <location>
        <begin position="300"/>
        <end position="349"/>
    </location>
</feature>
<comment type="caution">
    <text evidence="13">The sequence shown here is derived from an EMBL/GenBank/DDBJ whole genome shotgun (WGS) entry which is preliminary data.</text>
</comment>
<comment type="similarity">
    <text evidence="2">Belongs to the serine-aspartate repeat-containing protein (SDr) family.</text>
</comment>
<feature type="transmembrane region" description="Helical" evidence="8">
    <location>
        <begin position="924"/>
        <end position="942"/>
    </location>
</feature>
<dbReference type="EMBL" id="SCWE01000002">
    <property type="protein sequence ID" value="TDM01808.1"/>
    <property type="molecule type" value="Genomic_DNA"/>
</dbReference>
<evidence type="ECO:0000256" key="3">
    <source>
        <dbReference type="ARBA" id="ARBA00022512"/>
    </source>
</evidence>
<keyword evidence="3" id="KW-0134">Cell wall</keyword>
<dbReference type="Pfam" id="PF00746">
    <property type="entry name" value="Gram_pos_anchor"/>
    <property type="match status" value="1"/>
</dbReference>
<feature type="domain" description="Bacterial Ig" evidence="12">
    <location>
        <begin position="652"/>
        <end position="726"/>
    </location>
</feature>
<proteinExistence type="inferred from homology"/>
<evidence type="ECO:0000256" key="5">
    <source>
        <dbReference type="ARBA" id="ARBA00022729"/>
    </source>
</evidence>
<dbReference type="InterPro" id="IPR041498">
    <property type="entry name" value="Big_6"/>
</dbReference>
<keyword evidence="8" id="KW-0812">Transmembrane</keyword>
<evidence type="ECO:0000256" key="6">
    <source>
        <dbReference type="ARBA" id="ARBA00023088"/>
    </source>
</evidence>
<evidence type="ECO:0000256" key="1">
    <source>
        <dbReference type="ARBA" id="ARBA00004168"/>
    </source>
</evidence>
<keyword evidence="6" id="KW-0572">Peptidoglycan-anchor</keyword>
<dbReference type="InterPro" id="IPR041033">
    <property type="entry name" value="SpaA_PFL_dom_1"/>
</dbReference>
<dbReference type="PANTHER" id="PTHR36108:SF13">
    <property type="entry name" value="COLOSSIN-B-RELATED"/>
    <property type="match status" value="1"/>
</dbReference>
<dbReference type="AlphaFoldDB" id="A0A4R6BJJ1"/>
<organism evidence="13 14">
    <name type="scientific">Macrococcus hajekii</name>
    <dbReference type="NCBI Taxonomy" id="198482"/>
    <lineage>
        <taxon>Bacteria</taxon>
        <taxon>Bacillati</taxon>
        <taxon>Bacillota</taxon>
        <taxon>Bacilli</taxon>
        <taxon>Bacillales</taxon>
        <taxon>Staphylococcaceae</taxon>
        <taxon>Macrococcus</taxon>
    </lineage>
</organism>
<keyword evidence="4" id="KW-0964">Secreted</keyword>
<dbReference type="Gene3D" id="2.60.40.10">
    <property type="entry name" value="Immunoglobulins"/>
    <property type="match status" value="3"/>
</dbReference>
<evidence type="ECO:0000259" key="10">
    <source>
        <dbReference type="Pfam" id="PF05738"/>
    </source>
</evidence>
<feature type="domain" description="CNA-B" evidence="10">
    <location>
        <begin position="202"/>
        <end position="268"/>
    </location>
</feature>
<dbReference type="Proteomes" id="UP000295328">
    <property type="component" value="Unassembled WGS sequence"/>
</dbReference>
<evidence type="ECO:0000256" key="4">
    <source>
        <dbReference type="ARBA" id="ARBA00022525"/>
    </source>
</evidence>
<sequence>MFILILHRMMYNILVIPNRNYDWYNSIFLRRCLNIRKLFYLLFVFLYLNTFIINPLSSASQLTQSSSNPNLLEVTGPSDEASQMNWQIKINPENQLFDDQKVTLHIEGTHKFVTNEIVTAFKSKGIDVVTIQDGISYQLLIPKELPATVLTVSTYVDSNTQSNYKMFLSGTMQGSLISAQDVVYPTTSVQGTLSFENLPPNQEQPSVTVNLTDELTGQVISSQIIPPVTTAYTFDNVRLFNDSGQKINYSVQIVPIANFTASIQSYDILLTFKSTEVQGIISNPNHQTVNLKIIDSSSNEIIAMKQISDDGHYEVTDLPLEDNQGNKIIYKIEADEVPGYDIKINGFDINVNPIEKLSSETPTSEQASTEGITTETPTSEQASTEGITTETPTSEQASTESVTIENPTFEQVSTEGITTETPTSEQASTESVTIENPTSEQVSTEGITTETPTSEQASTEGVTTETPTVTAPSVQTSMPFTFTPTFSSLQFRALAATPTSTYGSSKSTAVVNIATGSGTMTLLGQMNSTQTAINWTLTLSYGTLASKTVWFNDITTSTGISMPSSVDYTVTNGGTTTRSGQLPVTTSGGTSSIFLDYVKNNDLVTVVITTPITTPDLNSYTLTVGKLTYDELGIKYDRNGISNTVTKKTAGPTVNMVTSADTVVTGTAEPGATVTVRNSSGVVLGNAVADSSGNYSVKIAAQPKDTVLSVTAQSPNKLISDSVPIKVVGLFNFTVKKINESGTGLSGSTFNLKSSNGAIITKTSDANGLVQFTSLAPGSYTLNETAAPAGYLKDTLTHTILIDNTGVIKVDNTTVSSAYNFVNKAASSIIVNTYDANTNVPLSGVTYQLYDSTNKLIGIQTSDSAGNITFSDLPLGTYTLKQTNTRSGYRFDSASKTITLSSSTPVTVKSPQYTNVLPNTGGEGTLSFTMIGIILVIVAFILKKSKPYAN</sequence>
<dbReference type="InterPro" id="IPR019931">
    <property type="entry name" value="LPXTG_anchor"/>
</dbReference>
<evidence type="ECO:0000256" key="8">
    <source>
        <dbReference type="SAM" id="Phobius"/>
    </source>
</evidence>
<feature type="region of interest" description="Disordered" evidence="7">
    <location>
        <begin position="356"/>
        <end position="472"/>
    </location>
</feature>
<feature type="compositionally biased region" description="Polar residues" evidence="7">
    <location>
        <begin position="359"/>
        <end position="456"/>
    </location>
</feature>
<evidence type="ECO:0000259" key="12">
    <source>
        <dbReference type="Pfam" id="PF17936"/>
    </source>
</evidence>
<accession>A0A4R6BJJ1</accession>
<feature type="transmembrane region" description="Helical" evidence="8">
    <location>
        <begin position="38"/>
        <end position="57"/>
    </location>
</feature>
<dbReference type="PANTHER" id="PTHR36108">
    <property type="entry name" value="COLOSSIN-B-RELATED"/>
    <property type="match status" value="1"/>
</dbReference>
<keyword evidence="5" id="KW-0732">Signal</keyword>
<evidence type="ECO:0000259" key="11">
    <source>
        <dbReference type="Pfam" id="PF17802"/>
    </source>
</evidence>
<feature type="compositionally biased region" description="Low complexity" evidence="7">
    <location>
        <begin position="457"/>
        <end position="472"/>
    </location>
</feature>
<dbReference type="Pfam" id="PF17936">
    <property type="entry name" value="Big_6"/>
    <property type="match status" value="1"/>
</dbReference>
<reference evidence="13 14" key="1">
    <citation type="submission" date="2019-01" db="EMBL/GenBank/DDBJ databases">
        <title>Draft genome sequences of the type strains of six Macrococcus species.</title>
        <authorList>
            <person name="Mazhar S."/>
            <person name="Altermann E."/>
            <person name="Hill C."/>
            <person name="Mcauliffe O."/>
        </authorList>
    </citation>
    <scope>NUCLEOTIDE SEQUENCE [LARGE SCALE GENOMIC DNA]</scope>
    <source>
        <strain evidence="13 14">CCM4809</strain>
    </source>
</reference>
<dbReference type="OrthoDB" id="38701at2"/>
<protein>
    <submittedName>
        <fullName evidence="13">Cna B-type domain-containing protein</fullName>
    </submittedName>
</protein>
<dbReference type="Gene3D" id="2.60.40.1140">
    <property type="entry name" value="Collagen-binding surface protein Cna, B-type domain"/>
    <property type="match status" value="1"/>
</dbReference>
<evidence type="ECO:0000313" key="13">
    <source>
        <dbReference type="EMBL" id="TDM01808.1"/>
    </source>
</evidence>
<feature type="domain" description="Gram-positive cocci surface proteins LPxTG" evidence="9">
    <location>
        <begin position="912"/>
        <end position="946"/>
    </location>
</feature>
<dbReference type="Pfam" id="PF17802">
    <property type="entry name" value="SpaA"/>
    <property type="match status" value="2"/>
</dbReference>
<comment type="subcellular location">
    <subcellularLocation>
        <location evidence="1">Secreted</location>
        <location evidence="1">Cell wall</location>
        <topology evidence="1">Peptidoglycan-anchor</topology>
    </subcellularLocation>
</comment>
<keyword evidence="14" id="KW-1185">Reference proteome</keyword>
<dbReference type="NCBIfam" id="TIGR01167">
    <property type="entry name" value="LPXTG_anchor"/>
    <property type="match status" value="1"/>
</dbReference>
<dbReference type="InterPro" id="IPR013783">
    <property type="entry name" value="Ig-like_fold"/>
</dbReference>
<feature type="domain" description="SpaA-like prealbumin fold" evidence="11">
    <location>
        <begin position="828"/>
        <end position="908"/>
    </location>
</feature>
<evidence type="ECO:0000313" key="14">
    <source>
        <dbReference type="Proteomes" id="UP000295328"/>
    </source>
</evidence>
<evidence type="ECO:0000259" key="9">
    <source>
        <dbReference type="Pfam" id="PF00746"/>
    </source>
</evidence>
<keyword evidence="8" id="KW-0472">Membrane</keyword>
<name>A0A4R6BJJ1_9STAP</name>